<dbReference type="GO" id="GO:0000049">
    <property type="term" value="F:tRNA binding"/>
    <property type="evidence" value="ECO:0007669"/>
    <property type="project" value="UniProtKB-KW"/>
</dbReference>
<keyword evidence="6 11" id="KW-0694">RNA-binding</keyword>
<evidence type="ECO:0000256" key="6">
    <source>
        <dbReference type="ARBA" id="ARBA00022884"/>
    </source>
</evidence>
<dbReference type="GO" id="GO:0006417">
    <property type="term" value="P:regulation of translation"/>
    <property type="evidence" value="ECO:0007669"/>
    <property type="project" value="UniProtKB-KW"/>
</dbReference>
<dbReference type="InterPro" id="IPR016095">
    <property type="entry name" value="Ribosomal_uL1_3-a/b-sand"/>
</dbReference>
<comment type="subunit">
    <text evidence="11">Part of the 50S ribosomal subunit.</text>
</comment>
<dbReference type="OrthoDB" id="9803740at2"/>
<dbReference type="InterPro" id="IPR005878">
    <property type="entry name" value="Ribosom_uL1_bac-type"/>
</dbReference>
<keyword evidence="8 11" id="KW-0687">Ribonucleoprotein</keyword>
<dbReference type="Gene3D" id="3.40.50.790">
    <property type="match status" value="1"/>
</dbReference>
<dbReference type="PANTHER" id="PTHR36427">
    <property type="entry name" value="54S RIBOSOMAL PROTEIN L1, MITOCHONDRIAL"/>
    <property type="match status" value="1"/>
</dbReference>
<keyword evidence="13" id="KW-1185">Reference proteome</keyword>
<keyword evidence="2 11" id="KW-0678">Repressor</keyword>
<evidence type="ECO:0000256" key="7">
    <source>
        <dbReference type="ARBA" id="ARBA00022980"/>
    </source>
</evidence>
<dbReference type="PANTHER" id="PTHR36427:SF3">
    <property type="entry name" value="LARGE RIBOSOMAL SUBUNIT PROTEIN UL1M"/>
    <property type="match status" value="1"/>
</dbReference>
<evidence type="ECO:0000256" key="10">
    <source>
        <dbReference type="ARBA" id="ARBA00059110"/>
    </source>
</evidence>
<dbReference type="GO" id="GO:0022625">
    <property type="term" value="C:cytosolic large ribosomal subunit"/>
    <property type="evidence" value="ECO:0007669"/>
    <property type="project" value="TreeGrafter"/>
</dbReference>
<organism evidence="12 13">
    <name type="scientific">Buchnera aphidicola subsp. Tuberolachnus salignus</name>
    <dbReference type="NCBI Taxonomy" id="98804"/>
    <lineage>
        <taxon>Bacteria</taxon>
        <taxon>Pseudomonadati</taxon>
        <taxon>Pseudomonadota</taxon>
        <taxon>Gammaproteobacteria</taxon>
        <taxon>Enterobacterales</taxon>
        <taxon>Erwiniaceae</taxon>
        <taxon>Buchnera</taxon>
    </lineage>
</organism>
<dbReference type="InterPro" id="IPR002143">
    <property type="entry name" value="Ribosomal_uL1"/>
</dbReference>
<dbReference type="RefSeq" id="WP_075472274.1">
    <property type="nucleotide sequence ID" value="NZ_CP135003.1"/>
</dbReference>
<accession>A0A160SWA4</accession>
<dbReference type="Gene3D" id="3.30.190.20">
    <property type="match status" value="1"/>
</dbReference>
<evidence type="ECO:0000256" key="2">
    <source>
        <dbReference type="ARBA" id="ARBA00022491"/>
    </source>
</evidence>
<keyword evidence="5 11" id="KW-0810">Translation regulation</keyword>
<dbReference type="Pfam" id="PF00687">
    <property type="entry name" value="Ribosomal_L1"/>
    <property type="match status" value="1"/>
</dbReference>
<dbReference type="PIRSF" id="PIRSF002155">
    <property type="entry name" value="Ribosomal_L1"/>
    <property type="match status" value="1"/>
</dbReference>
<evidence type="ECO:0000313" key="12">
    <source>
        <dbReference type="EMBL" id="CUR53012.1"/>
    </source>
</evidence>
<keyword evidence="4 11" id="KW-0699">rRNA-binding</keyword>
<evidence type="ECO:0000256" key="3">
    <source>
        <dbReference type="ARBA" id="ARBA00022555"/>
    </source>
</evidence>
<dbReference type="STRING" id="98804.BTSPAZIEG_0021"/>
<comment type="function">
    <text evidence="11">Binds directly to 23S rRNA. The L1 stalk is quite mobile in the ribosome, and is involved in E site tRNA release.</text>
</comment>
<proteinExistence type="inferred from homology"/>
<evidence type="ECO:0000256" key="8">
    <source>
        <dbReference type="ARBA" id="ARBA00023274"/>
    </source>
</evidence>
<dbReference type="FunFam" id="3.40.50.790:FF:000001">
    <property type="entry name" value="50S ribosomal protein L1"/>
    <property type="match status" value="1"/>
</dbReference>
<keyword evidence="3 11" id="KW-0820">tRNA-binding</keyword>
<dbReference type="EMBL" id="LN890285">
    <property type="protein sequence ID" value="CUR53012.1"/>
    <property type="molecule type" value="Genomic_DNA"/>
</dbReference>
<gene>
    <name evidence="11 12" type="primary">rplA</name>
    <name evidence="12" type="ORF">BTSPAZIEG_0021</name>
</gene>
<dbReference type="GO" id="GO:0003735">
    <property type="term" value="F:structural constituent of ribosome"/>
    <property type="evidence" value="ECO:0007669"/>
    <property type="project" value="InterPro"/>
</dbReference>
<evidence type="ECO:0000313" key="13">
    <source>
        <dbReference type="Proteomes" id="UP000243633"/>
    </source>
</evidence>
<dbReference type="InterPro" id="IPR028364">
    <property type="entry name" value="Ribosomal_uL1/biogenesis"/>
</dbReference>
<name>A0A160SWA4_BUCTT</name>
<dbReference type="SUPFAM" id="SSF56808">
    <property type="entry name" value="Ribosomal protein L1"/>
    <property type="match status" value="1"/>
</dbReference>
<comment type="similarity">
    <text evidence="1 11">Belongs to the universal ribosomal protein uL1 family.</text>
</comment>
<dbReference type="InterPro" id="IPR023674">
    <property type="entry name" value="Ribosomal_uL1-like"/>
</dbReference>
<evidence type="ECO:0000256" key="1">
    <source>
        <dbReference type="ARBA" id="ARBA00010531"/>
    </source>
</evidence>
<dbReference type="GO" id="GO:0006412">
    <property type="term" value="P:translation"/>
    <property type="evidence" value="ECO:0007669"/>
    <property type="project" value="UniProtKB-UniRule"/>
</dbReference>
<protein>
    <recommendedName>
        <fullName evidence="9 11">Large ribosomal subunit protein uL1</fullName>
    </recommendedName>
</protein>
<reference evidence="13" key="1">
    <citation type="submission" date="2015-10" db="EMBL/GenBank/DDBJ databases">
        <authorList>
            <person name="Manzano-Marin A."/>
            <person name="Manzano-Marin A."/>
        </authorList>
    </citation>
    <scope>NUCLEOTIDE SEQUENCE [LARGE SCALE GENOMIC DNA]</scope>
    <source>
        <strain evidence="13">BTs</strain>
    </source>
</reference>
<dbReference type="CDD" id="cd00403">
    <property type="entry name" value="Ribosomal_L1"/>
    <property type="match status" value="1"/>
</dbReference>
<comment type="function">
    <text evidence="10 11">Protein L1 is also a translational repressor protein, it controls the translation of the L11 operon by binding to its mRNA.</text>
</comment>
<dbReference type="GO" id="GO:0019843">
    <property type="term" value="F:rRNA binding"/>
    <property type="evidence" value="ECO:0007669"/>
    <property type="project" value="UniProtKB-UniRule"/>
</dbReference>
<dbReference type="NCBIfam" id="TIGR01169">
    <property type="entry name" value="rplA_bact"/>
    <property type="match status" value="1"/>
</dbReference>
<dbReference type="HAMAP" id="MF_01318_B">
    <property type="entry name" value="Ribosomal_uL1_B"/>
    <property type="match status" value="1"/>
</dbReference>
<evidence type="ECO:0000256" key="4">
    <source>
        <dbReference type="ARBA" id="ARBA00022730"/>
    </source>
</evidence>
<evidence type="ECO:0000256" key="5">
    <source>
        <dbReference type="ARBA" id="ARBA00022845"/>
    </source>
</evidence>
<keyword evidence="7 11" id="KW-0689">Ribosomal protein</keyword>
<sequence length="229" mass="26030">MKFSSKRHQNNTKMLIKKKIYDIKEGIKFLKKFKKTKFSESVDLACQINIDPKKTEQNIRGTIILPHGTGKTIKIAVFAPEEKKKIALQSGADLVGLEDLLEILKTQKKNIDFVLATPESMNFVKNLGPILGPQGLMPNYKDGTITNDLPQIIHNLKKGTIKYRNDKNGIIHSSIGKIQFPLEKLYENILFFLKHIKKSKPNQLKGFYFKKINLSTTMSPGIIINHLSI</sequence>
<evidence type="ECO:0000256" key="9">
    <source>
        <dbReference type="ARBA" id="ARBA00035241"/>
    </source>
</evidence>
<evidence type="ECO:0000256" key="11">
    <source>
        <dbReference type="HAMAP-Rule" id="MF_01318"/>
    </source>
</evidence>
<dbReference type="PATRIC" id="fig|98804.3.peg.20"/>
<dbReference type="Proteomes" id="UP000243633">
    <property type="component" value="Chromosome 1"/>
</dbReference>
<dbReference type="AlphaFoldDB" id="A0A160SWA4"/>